<dbReference type="InterPro" id="IPR037883">
    <property type="entry name" value="Knr4/Smi1-like_sf"/>
</dbReference>
<dbReference type="OrthoDB" id="300871at2"/>
<gene>
    <name evidence="1" type="ORF">CA54_43610</name>
</gene>
<dbReference type="RefSeq" id="WP_146372863.1">
    <property type="nucleotide sequence ID" value="NZ_SJPP01000002.1"/>
</dbReference>
<dbReference type="Proteomes" id="UP000320735">
    <property type="component" value="Unassembled WGS sequence"/>
</dbReference>
<protein>
    <recommendedName>
        <fullName evidence="3">Knr4/Smi1-like domain-containing protein</fullName>
    </recommendedName>
</protein>
<organism evidence="1 2">
    <name type="scientific">Symmachiella macrocystis</name>
    <dbReference type="NCBI Taxonomy" id="2527985"/>
    <lineage>
        <taxon>Bacteria</taxon>
        <taxon>Pseudomonadati</taxon>
        <taxon>Planctomycetota</taxon>
        <taxon>Planctomycetia</taxon>
        <taxon>Planctomycetales</taxon>
        <taxon>Planctomycetaceae</taxon>
        <taxon>Symmachiella</taxon>
    </lineage>
</organism>
<dbReference type="AlphaFoldDB" id="A0A5C6BC96"/>
<dbReference type="Gene3D" id="3.40.1580.10">
    <property type="entry name" value="SMI1/KNR4-like"/>
    <property type="match status" value="1"/>
</dbReference>
<reference evidence="1 2" key="1">
    <citation type="submission" date="2019-02" db="EMBL/GenBank/DDBJ databases">
        <title>Deep-cultivation of Planctomycetes and their phenomic and genomic characterization uncovers novel biology.</title>
        <authorList>
            <person name="Wiegand S."/>
            <person name="Jogler M."/>
            <person name="Boedeker C."/>
            <person name="Pinto D."/>
            <person name="Vollmers J."/>
            <person name="Rivas-Marin E."/>
            <person name="Kohn T."/>
            <person name="Peeters S.H."/>
            <person name="Heuer A."/>
            <person name="Rast P."/>
            <person name="Oberbeckmann S."/>
            <person name="Bunk B."/>
            <person name="Jeske O."/>
            <person name="Meyerdierks A."/>
            <person name="Storesund J.E."/>
            <person name="Kallscheuer N."/>
            <person name="Luecker S."/>
            <person name="Lage O.M."/>
            <person name="Pohl T."/>
            <person name="Merkel B.J."/>
            <person name="Hornburger P."/>
            <person name="Mueller R.-W."/>
            <person name="Bruemmer F."/>
            <person name="Labrenz M."/>
            <person name="Spormann A.M."/>
            <person name="Op Den Camp H."/>
            <person name="Overmann J."/>
            <person name="Amann R."/>
            <person name="Jetten M.S.M."/>
            <person name="Mascher T."/>
            <person name="Medema M.H."/>
            <person name="Devos D.P."/>
            <person name="Kaster A.-K."/>
            <person name="Ovreas L."/>
            <person name="Rohde M."/>
            <person name="Galperin M.Y."/>
            <person name="Jogler C."/>
        </authorList>
    </citation>
    <scope>NUCLEOTIDE SEQUENCE [LARGE SCALE GENOMIC DNA]</scope>
    <source>
        <strain evidence="1 2">CA54</strain>
    </source>
</reference>
<evidence type="ECO:0000313" key="1">
    <source>
        <dbReference type="EMBL" id="TWU09121.1"/>
    </source>
</evidence>
<evidence type="ECO:0000313" key="2">
    <source>
        <dbReference type="Proteomes" id="UP000320735"/>
    </source>
</evidence>
<accession>A0A5C6BC96</accession>
<proteinExistence type="predicted"/>
<sequence>MGWREKFEVLREKVKADEKFWGCCDLHDPAPDTFIQAVQEKYPFVSEEYLDFLRNSDGCTLNIWFFMGSGAPHFIPEWVFDPSGCRCPALFGEAQALSESLPKWRNVAELGLYLPIGRDGCAETYFLMLEDGQILEIDCETKKTSWDRIIANSFGELLDNVIIGEKYYTLGCDDPGDWSPYNEDDWTRFLNEQGWWVH</sequence>
<dbReference type="EMBL" id="SJPP01000002">
    <property type="protein sequence ID" value="TWU09121.1"/>
    <property type="molecule type" value="Genomic_DNA"/>
</dbReference>
<dbReference type="SUPFAM" id="SSF160631">
    <property type="entry name" value="SMI1/KNR4-like"/>
    <property type="match status" value="1"/>
</dbReference>
<comment type="caution">
    <text evidence="1">The sequence shown here is derived from an EMBL/GenBank/DDBJ whole genome shotgun (WGS) entry which is preliminary data.</text>
</comment>
<name>A0A5C6BC96_9PLAN</name>
<evidence type="ECO:0008006" key="3">
    <source>
        <dbReference type="Google" id="ProtNLM"/>
    </source>
</evidence>
<keyword evidence="2" id="KW-1185">Reference proteome</keyword>